<accession>A0A3N0D1D6</accession>
<evidence type="ECO:0000256" key="1">
    <source>
        <dbReference type="ARBA" id="ARBA00006484"/>
    </source>
</evidence>
<dbReference type="OrthoDB" id="1235794at2"/>
<dbReference type="PRINTS" id="PR00080">
    <property type="entry name" value="SDRFAMILY"/>
</dbReference>
<proteinExistence type="inferred from homology"/>
<dbReference type="PANTHER" id="PTHR43976">
    <property type="entry name" value="SHORT CHAIN DEHYDROGENASE"/>
    <property type="match status" value="1"/>
</dbReference>
<evidence type="ECO:0000256" key="3">
    <source>
        <dbReference type="RuleBase" id="RU000363"/>
    </source>
</evidence>
<name>A0A3N0D1D6_SINP1</name>
<dbReference type="Pfam" id="PF00106">
    <property type="entry name" value="adh_short"/>
    <property type="match status" value="1"/>
</dbReference>
<dbReference type="PANTHER" id="PTHR43976:SF16">
    <property type="entry name" value="SHORT-CHAIN DEHYDROGENASE_REDUCTASE FAMILY PROTEIN"/>
    <property type="match status" value="1"/>
</dbReference>
<protein>
    <submittedName>
        <fullName evidence="4">SDR family NAD(P)-dependent oxidoreductase</fullName>
    </submittedName>
</protein>
<sequence>MSTENQKIWLVTGTSKGLGLYLTRLLLSLGHKVIATSRNTDALEKEIISFKENLYPVKLDITSDKEVKKAIDGIIKKLKRIDVVVNNAGYSLVGSMEEMTDGEFRATMDVNLFGAVNIIRNVMPYLRQQKSGHIINISSNAGYIGFEKAASYNAAKFALIGISEALAQEVGNFGIRVTVVAPGQFRTEFMNSINYVKNRIEVYGVDEAEKMWSEFSGTQPGDPAKLSEILVQINEMKQPPLHLLLGPDTYELVTRKRAQEDAEFEKWKSLTLSTNFD</sequence>
<comment type="similarity">
    <text evidence="1 3">Belongs to the short-chain dehydrogenases/reductases (SDR) family.</text>
</comment>
<reference evidence="4 5" key="1">
    <citation type="submission" date="2018-10" db="EMBL/GenBank/DDBJ databases">
        <title>Sinomicrobium pectinilyticum sp. nov., a pectinase-producing bacterium isolated from alkaline and saline soil, and emended description of the genus Sinomicrobium.</title>
        <authorList>
            <person name="Cheng B."/>
            <person name="Li C."/>
            <person name="Lai Q."/>
            <person name="Du M."/>
            <person name="Shao Z."/>
            <person name="Xu P."/>
            <person name="Yang C."/>
        </authorList>
    </citation>
    <scope>NUCLEOTIDE SEQUENCE [LARGE SCALE GENOMIC DNA]</scope>
    <source>
        <strain evidence="4 5">5DNS001</strain>
    </source>
</reference>
<dbReference type="SUPFAM" id="SSF51735">
    <property type="entry name" value="NAD(P)-binding Rossmann-fold domains"/>
    <property type="match status" value="1"/>
</dbReference>
<dbReference type="PRINTS" id="PR00081">
    <property type="entry name" value="GDHRDH"/>
</dbReference>
<dbReference type="EMBL" id="RJTM01000180">
    <property type="protein sequence ID" value="RNL69276.1"/>
    <property type="molecule type" value="Genomic_DNA"/>
</dbReference>
<dbReference type="InterPro" id="IPR002347">
    <property type="entry name" value="SDR_fam"/>
</dbReference>
<dbReference type="Gene3D" id="3.40.50.720">
    <property type="entry name" value="NAD(P)-binding Rossmann-like Domain"/>
    <property type="match status" value="1"/>
</dbReference>
<dbReference type="PROSITE" id="PS00061">
    <property type="entry name" value="ADH_SHORT"/>
    <property type="match status" value="1"/>
</dbReference>
<dbReference type="RefSeq" id="WP_123218245.1">
    <property type="nucleotide sequence ID" value="NZ_RJTM01000180.1"/>
</dbReference>
<dbReference type="AlphaFoldDB" id="A0A3N0D1D6"/>
<dbReference type="GO" id="GO:0016491">
    <property type="term" value="F:oxidoreductase activity"/>
    <property type="evidence" value="ECO:0007669"/>
    <property type="project" value="UniProtKB-KW"/>
</dbReference>
<keyword evidence="2" id="KW-0560">Oxidoreductase</keyword>
<dbReference type="InterPro" id="IPR036291">
    <property type="entry name" value="NAD(P)-bd_dom_sf"/>
</dbReference>
<evidence type="ECO:0000313" key="4">
    <source>
        <dbReference type="EMBL" id="RNL69276.1"/>
    </source>
</evidence>
<comment type="caution">
    <text evidence="4">The sequence shown here is derived from an EMBL/GenBank/DDBJ whole genome shotgun (WGS) entry which is preliminary data.</text>
</comment>
<dbReference type="InterPro" id="IPR051911">
    <property type="entry name" value="SDR_oxidoreductase"/>
</dbReference>
<dbReference type="Proteomes" id="UP000267469">
    <property type="component" value="Unassembled WGS sequence"/>
</dbReference>
<gene>
    <name evidence="4" type="ORF">ED312_22370</name>
</gene>
<dbReference type="CDD" id="cd05374">
    <property type="entry name" value="17beta-HSD-like_SDR_c"/>
    <property type="match status" value="1"/>
</dbReference>
<organism evidence="4 5">
    <name type="scientific">Sinomicrobium pectinilyticum</name>
    <dbReference type="NCBI Taxonomy" id="1084421"/>
    <lineage>
        <taxon>Bacteria</taxon>
        <taxon>Pseudomonadati</taxon>
        <taxon>Bacteroidota</taxon>
        <taxon>Flavobacteriia</taxon>
        <taxon>Flavobacteriales</taxon>
        <taxon>Flavobacteriaceae</taxon>
        <taxon>Sinomicrobium</taxon>
    </lineage>
</organism>
<evidence type="ECO:0000313" key="5">
    <source>
        <dbReference type="Proteomes" id="UP000267469"/>
    </source>
</evidence>
<evidence type="ECO:0000256" key="2">
    <source>
        <dbReference type="ARBA" id="ARBA00023002"/>
    </source>
</evidence>
<keyword evidence="5" id="KW-1185">Reference proteome</keyword>
<dbReference type="InterPro" id="IPR020904">
    <property type="entry name" value="Sc_DH/Rdtase_CS"/>
</dbReference>